<dbReference type="RefSeq" id="WP_115007741.1">
    <property type="nucleotide sequence ID" value="NZ_UGQU01000003.1"/>
</dbReference>
<evidence type="ECO:0000313" key="2">
    <source>
        <dbReference type="EMBL" id="STZ63472.1"/>
    </source>
</evidence>
<name>A0A378TUA8_MORLA</name>
<reference evidence="2 3" key="1">
    <citation type="submission" date="2018-06" db="EMBL/GenBank/DDBJ databases">
        <authorList>
            <consortium name="Pathogen Informatics"/>
            <person name="Doyle S."/>
        </authorList>
    </citation>
    <scope>NUCLEOTIDE SEQUENCE [LARGE SCALE GENOMIC DNA]</scope>
    <source>
        <strain evidence="2 3">NCTC10359</strain>
    </source>
</reference>
<feature type="domain" description="GAPS4 PD-(D/E)XK nuclease" evidence="1">
    <location>
        <begin position="1"/>
        <end position="172"/>
    </location>
</feature>
<protein>
    <recommendedName>
        <fullName evidence="1">GAPS4 PD-(D/E)XK nuclease domain-containing protein</fullName>
    </recommendedName>
</protein>
<organism evidence="2 3">
    <name type="scientific">Moraxella lacunata</name>
    <dbReference type="NCBI Taxonomy" id="477"/>
    <lineage>
        <taxon>Bacteria</taxon>
        <taxon>Pseudomonadati</taxon>
        <taxon>Pseudomonadota</taxon>
        <taxon>Gammaproteobacteria</taxon>
        <taxon>Moraxellales</taxon>
        <taxon>Moraxellaceae</taxon>
        <taxon>Moraxella</taxon>
    </lineage>
</organism>
<evidence type="ECO:0000313" key="3">
    <source>
        <dbReference type="Proteomes" id="UP000254437"/>
    </source>
</evidence>
<proteinExistence type="predicted"/>
<evidence type="ECO:0000259" key="1">
    <source>
        <dbReference type="Pfam" id="PF26115"/>
    </source>
</evidence>
<accession>A0A378TUA8</accession>
<dbReference type="EMBL" id="UGQU01000003">
    <property type="protein sequence ID" value="STZ63472.1"/>
    <property type="molecule type" value="Genomic_DNA"/>
</dbReference>
<sequence length="316" mass="36430">MGEKSKRIGEIGEDIAQNFLNLLGWTELRTGIDMPCLKPQKHANPESKSGKRNAHGLDVLFSYASPSESDTLESVIVSVKYSNEPYPNNPKDKFKSYALDLTGVMECYKNSELQQEQRKQLGRFKKHKTSGVLFWLSNHNSDDKDDIVSLISNSDIGDFETKFETFYVVDTRQAYFLYSSLTYIRKNYPDYEMDFYYPETTLNYNIDLSRVGKVLPVEFLTSSIILIRLRKDDNTDLDIFCVVSRDDFNRENLFSLIQASKEYTSEIKCKYLFLFPDYNAGIYEYEQDFQLSKVGSSISDKITIKSYLSNLGDLSS</sequence>
<dbReference type="InterPro" id="IPR058873">
    <property type="entry name" value="PDDEXK_GAPS4"/>
</dbReference>
<dbReference type="AlphaFoldDB" id="A0A378TUA8"/>
<dbReference type="Pfam" id="PF26115">
    <property type="entry name" value="PDDEXK_GAPS4"/>
    <property type="match status" value="1"/>
</dbReference>
<dbReference type="Proteomes" id="UP000254437">
    <property type="component" value="Unassembled WGS sequence"/>
</dbReference>
<gene>
    <name evidence="2" type="ORF">NCTC10359_01903</name>
</gene>